<dbReference type="RefSeq" id="XP_029228803.1">
    <property type="nucleotide sequence ID" value="XM_029371127.1"/>
</dbReference>
<comment type="caution">
    <text evidence="2">The sequence shown here is derived from an EMBL/GenBank/DDBJ whole genome shotgun (WGS) entry which is preliminary data.</text>
</comment>
<organism evidence="2 3">
    <name type="scientific">Trypanosoma conorhini</name>
    <dbReference type="NCBI Taxonomy" id="83891"/>
    <lineage>
        <taxon>Eukaryota</taxon>
        <taxon>Discoba</taxon>
        <taxon>Euglenozoa</taxon>
        <taxon>Kinetoplastea</taxon>
        <taxon>Metakinetoplastina</taxon>
        <taxon>Trypanosomatida</taxon>
        <taxon>Trypanosomatidae</taxon>
        <taxon>Trypanosoma</taxon>
    </lineage>
</organism>
<dbReference type="EMBL" id="MKKU01000209">
    <property type="protein sequence ID" value="RNF19351.1"/>
    <property type="molecule type" value="Genomic_DNA"/>
</dbReference>
<gene>
    <name evidence="2" type="ORF">Tco025E_04215</name>
</gene>
<dbReference type="OrthoDB" id="240601at2759"/>
<name>A0A3R7MR84_9TRYP</name>
<evidence type="ECO:0000313" key="3">
    <source>
        <dbReference type="Proteomes" id="UP000284403"/>
    </source>
</evidence>
<keyword evidence="1" id="KW-1133">Transmembrane helix</keyword>
<sequence>METPLRPCILRLRRALAKAQRLLRAAGAKADVRGLDEEHRAEFIKSVRRLGVLLSSAELQLGALGEEACRDAAVAGIICSARAFLADAVSPKGSRGGLPAPCVGLLCRERAPRPPFAVTAPFLVQEDPRCLGEPARVLPCVYHRDEEPVPRAAPPCAQPLEAMAHSHAAPTAADEEAAHAQVMEDIRAAIRGMKEGVIRMSDLMQQERVRLDANAELLQRGVDGTATQARRMDQLGYAFGGGPPPPRCLHSVPGAELFWQTVVAPMWAVLRQAVFLCLIVATTCGVLLLMVMAPKTYVYFR</sequence>
<feature type="transmembrane region" description="Helical" evidence="1">
    <location>
        <begin position="273"/>
        <end position="293"/>
    </location>
</feature>
<keyword evidence="1" id="KW-0812">Transmembrane</keyword>
<dbReference type="Proteomes" id="UP000284403">
    <property type="component" value="Unassembled WGS sequence"/>
</dbReference>
<reference evidence="2 3" key="1">
    <citation type="journal article" date="2018" name="BMC Genomics">
        <title>Genomic comparison of Trypanosoma conorhini and Trypanosoma rangeli to Trypanosoma cruzi strains of high and low virulence.</title>
        <authorList>
            <person name="Bradwell K.R."/>
            <person name="Koparde V.N."/>
            <person name="Matveyev A.V."/>
            <person name="Serrano M.G."/>
            <person name="Alves J.M."/>
            <person name="Parikh H."/>
            <person name="Huang B."/>
            <person name="Lee V."/>
            <person name="Espinosa-Alvarez O."/>
            <person name="Ortiz P.A."/>
            <person name="Costa-Martins A.G."/>
            <person name="Teixeira M.M."/>
            <person name="Buck G.A."/>
        </authorList>
    </citation>
    <scope>NUCLEOTIDE SEQUENCE [LARGE SCALE GENOMIC DNA]</scope>
    <source>
        <strain evidence="2 3">025E</strain>
    </source>
</reference>
<accession>A0A3R7MR84</accession>
<evidence type="ECO:0000313" key="2">
    <source>
        <dbReference type="EMBL" id="RNF19351.1"/>
    </source>
</evidence>
<evidence type="ECO:0000256" key="1">
    <source>
        <dbReference type="SAM" id="Phobius"/>
    </source>
</evidence>
<dbReference type="AlphaFoldDB" id="A0A3R7MR84"/>
<keyword evidence="3" id="KW-1185">Reference proteome</keyword>
<protein>
    <submittedName>
        <fullName evidence="2">Uncharacterized protein</fullName>
    </submittedName>
</protein>
<keyword evidence="1" id="KW-0472">Membrane</keyword>
<dbReference type="GeneID" id="40317826"/>
<proteinExistence type="predicted"/>